<gene>
    <name evidence="11 15" type="primary">pyrK</name>
    <name evidence="15" type="ORF">KL86CLO1_11484</name>
</gene>
<keyword evidence="7 11" id="KW-0665">Pyrimidine biosynthesis</keyword>
<name>A0A212JPU2_9FIRM</name>
<dbReference type="InterPro" id="IPR039261">
    <property type="entry name" value="FNR_nucleotide-bd"/>
</dbReference>
<feature type="binding site" evidence="11 12">
    <location>
        <begin position="73"/>
        <end position="74"/>
    </location>
    <ligand>
        <name>FAD</name>
        <dbReference type="ChEBI" id="CHEBI:57692"/>
    </ligand>
</feature>
<evidence type="ECO:0000256" key="5">
    <source>
        <dbReference type="ARBA" id="ARBA00022723"/>
    </source>
</evidence>
<evidence type="ECO:0000256" key="7">
    <source>
        <dbReference type="ARBA" id="ARBA00022975"/>
    </source>
</evidence>
<dbReference type="InterPro" id="IPR017938">
    <property type="entry name" value="Riboflavin_synthase-like_b-brl"/>
</dbReference>
<feature type="binding site" evidence="11 13">
    <location>
        <position position="237"/>
    </location>
    <ligand>
        <name>[2Fe-2S] cluster</name>
        <dbReference type="ChEBI" id="CHEBI:190135"/>
    </ligand>
</feature>
<evidence type="ECO:0000256" key="12">
    <source>
        <dbReference type="PIRSR" id="PIRSR006816-1"/>
    </source>
</evidence>
<proteinExistence type="inferred from homology"/>
<evidence type="ECO:0000256" key="10">
    <source>
        <dbReference type="ARBA" id="ARBA00023014"/>
    </source>
</evidence>
<dbReference type="InterPro" id="IPR023455">
    <property type="entry name" value="Dihydroorotate_DHASE_ETsu"/>
</dbReference>
<evidence type="ECO:0000256" key="11">
    <source>
        <dbReference type="HAMAP-Rule" id="MF_01211"/>
    </source>
</evidence>
<dbReference type="Pfam" id="PF00175">
    <property type="entry name" value="NAD_binding_1"/>
    <property type="match status" value="1"/>
</dbReference>
<keyword evidence="2 11" id="KW-0813">Transport</keyword>
<dbReference type="EMBL" id="FLUN01000001">
    <property type="protein sequence ID" value="SBW01432.1"/>
    <property type="molecule type" value="Genomic_DNA"/>
</dbReference>
<dbReference type="SUPFAM" id="SSF52343">
    <property type="entry name" value="Ferredoxin reductase-like, C-terminal NADP-linked domain"/>
    <property type="match status" value="1"/>
</dbReference>
<comment type="pathway">
    <text evidence="11">Pyrimidine metabolism; UMP biosynthesis via de novo pathway; orotate from (S)-dihydroorotate (NAD(+) route): step 1/1.</text>
</comment>
<evidence type="ECO:0000256" key="3">
    <source>
        <dbReference type="ARBA" id="ARBA00022630"/>
    </source>
</evidence>
<keyword evidence="9 11" id="KW-0408">Iron</keyword>
<dbReference type="PANTHER" id="PTHR43513:SF3">
    <property type="entry name" value="DIHYDROOROTATE DEHYDROGENASE B (NAD(+)), ELECTRON TRANSFER SUBUNIT-RELATED"/>
    <property type="match status" value="1"/>
</dbReference>
<reference evidence="15" key="1">
    <citation type="submission" date="2016-04" db="EMBL/GenBank/DDBJ databases">
        <authorList>
            <person name="Evans L.H."/>
            <person name="Alamgir A."/>
            <person name="Owens N."/>
            <person name="Weber N.D."/>
            <person name="Virtaneva K."/>
            <person name="Barbian K."/>
            <person name="Babar A."/>
            <person name="Rosenke K."/>
        </authorList>
    </citation>
    <scope>NUCLEOTIDE SEQUENCE</scope>
    <source>
        <strain evidence="15">86</strain>
    </source>
</reference>
<dbReference type="UniPathway" id="UPA00070">
    <property type="reaction ID" value="UER00945"/>
</dbReference>
<feature type="domain" description="FAD-binding FR-type" evidence="14">
    <location>
        <begin position="2"/>
        <end position="98"/>
    </location>
</feature>
<dbReference type="CDD" id="cd06218">
    <property type="entry name" value="DHOD_e_trans"/>
    <property type="match status" value="1"/>
</dbReference>
<dbReference type="InterPro" id="IPR019480">
    <property type="entry name" value="Dihydroorotate_DH_Fe-S-bd"/>
</dbReference>
<keyword evidence="5 11" id="KW-0479">Metal-binding</keyword>
<feature type="binding site" evidence="11 12">
    <location>
        <begin position="51"/>
        <end position="54"/>
    </location>
    <ligand>
        <name>FAD</name>
        <dbReference type="ChEBI" id="CHEBI:57692"/>
    </ligand>
</feature>
<dbReference type="Gene3D" id="2.40.30.10">
    <property type="entry name" value="Translation factors"/>
    <property type="match status" value="1"/>
</dbReference>
<comment type="cofactor">
    <cofactor evidence="11">
        <name>[2Fe-2S] cluster</name>
        <dbReference type="ChEBI" id="CHEBI:190135"/>
    </cofactor>
    <text evidence="11">Binds 1 [2Fe-2S] cluster per subunit.</text>
</comment>
<dbReference type="Pfam" id="PF10418">
    <property type="entry name" value="DHODB_Fe-S_bind"/>
    <property type="match status" value="1"/>
</dbReference>
<dbReference type="InterPro" id="IPR037117">
    <property type="entry name" value="Dihydroorotate_DH_ele_sf"/>
</dbReference>
<dbReference type="GO" id="GO:0051537">
    <property type="term" value="F:2 iron, 2 sulfur cluster binding"/>
    <property type="evidence" value="ECO:0007669"/>
    <property type="project" value="UniProtKB-KW"/>
</dbReference>
<keyword evidence="6 11" id="KW-0274">FAD</keyword>
<dbReference type="GO" id="GO:0050660">
    <property type="term" value="F:flavin adenine dinucleotide binding"/>
    <property type="evidence" value="ECO:0007669"/>
    <property type="project" value="InterPro"/>
</dbReference>
<keyword evidence="3 11" id="KW-0285">Flavoprotein</keyword>
<accession>A0A212JPU2</accession>
<comment type="cofactor">
    <cofactor evidence="13">
        <name>[2Fe-2S] cluster</name>
        <dbReference type="ChEBI" id="CHEBI:190135"/>
    </cofactor>
    <text evidence="13">Binds 1 [2Fe-2S] cluster per subunit.</text>
</comment>
<evidence type="ECO:0000256" key="9">
    <source>
        <dbReference type="ARBA" id="ARBA00023004"/>
    </source>
</evidence>
<dbReference type="HAMAP" id="MF_01211">
    <property type="entry name" value="DHODB_Fe_S_bind"/>
    <property type="match status" value="1"/>
</dbReference>
<dbReference type="GO" id="GO:0016491">
    <property type="term" value="F:oxidoreductase activity"/>
    <property type="evidence" value="ECO:0007669"/>
    <property type="project" value="InterPro"/>
</dbReference>
<keyword evidence="4 11" id="KW-0001">2Fe-2S</keyword>
<dbReference type="GO" id="GO:0046872">
    <property type="term" value="F:metal ion binding"/>
    <property type="evidence" value="ECO:0007669"/>
    <property type="project" value="UniProtKB-KW"/>
</dbReference>
<dbReference type="GO" id="GO:0009055">
    <property type="term" value="F:electron transfer activity"/>
    <property type="evidence" value="ECO:0007669"/>
    <property type="project" value="UniProtKB-UniRule"/>
</dbReference>
<dbReference type="PIRSF" id="PIRSF006816">
    <property type="entry name" value="Cyc3_hyd_g"/>
    <property type="match status" value="1"/>
</dbReference>
<comment type="function">
    <text evidence="11">Responsible for channeling the electrons from the oxidation of dihydroorotate from the FMN redox center in the PyrD type B subunit to the ultimate electron acceptor NAD(+).</text>
</comment>
<evidence type="ECO:0000256" key="1">
    <source>
        <dbReference type="ARBA" id="ARBA00006422"/>
    </source>
</evidence>
<evidence type="ECO:0000313" key="15">
    <source>
        <dbReference type="EMBL" id="SBW01432.1"/>
    </source>
</evidence>
<feature type="binding site" evidence="11 13">
    <location>
        <position position="224"/>
    </location>
    <ligand>
        <name>[2Fe-2S] cluster</name>
        <dbReference type="ChEBI" id="CHEBI:190135"/>
    </ligand>
</feature>
<protein>
    <recommendedName>
        <fullName evidence="11">Dihydroorotate dehydrogenase B (NAD(+)), electron transfer subunit</fullName>
    </recommendedName>
    <alternativeName>
        <fullName evidence="11">Dihydroorotate oxidase B, electron transfer subunit</fullName>
    </alternativeName>
</protein>
<evidence type="ECO:0000256" key="4">
    <source>
        <dbReference type="ARBA" id="ARBA00022714"/>
    </source>
</evidence>
<comment type="subunit">
    <text evidence="11">Heterotetramer of 2 PyrK and 2 PyrD type B subunits.</text>
</comment>
<dbReference type="GO" id="GO:0044205">
    <property type="term" value="P:'de novo' UMP biosynthetic process"/>
    <property type="evidence" value="ECO:0007669"/>
    <property type="project" value="UniProtKB-UniRule"/>
</dbReference>
<comment type="caution">
    <text evidence="11">Lacks conserved residue(s) required for the propagation of feature annotation.</text>
</comment>
<comment type="similarity">
    <text evidence="1 11">Belongs to the PyrK family.</text>
</comment>
<evidence type="ECO:0000259" key="14">
    <source>
        <dbReference type="PROSITE" id="PS51384"/>
    </source>
</evidence>
<dbReference type="InterPro" id="IPR050353">
    <property type="entry name" value="PyrK_electron_transfer"/>
</dbReference>
<keyword evidence="8 11" id="KW-0249">Electron transport</keyword>
<dbReference type="InterPro" id="IPR001433">
    <property type="entry name" value="OxRdtase_FAD/NAD-bd"/>
</dbReference>
<comment type="cofactor">
    <cofactor evidence="11 12">
        <name>FAD</name>
        <dbReference type="ChEBI" id="CHEBI:57692"/>
    </cofactor>
    <text evidence="11 12">Binds 1 FAD per subunit.</text>
</comment>
<dbReference type="InterPro" id="IPR017927">
    <property type="entry name" value="FAD-bd_FR_type"/>
</dbReference>
<feature type="binding site" evidence="11 13">
    <location>
        <position position="216"/>
    </location>
    <ligand>
        <name>[2Fe-2S] cluster</name>
        <dbReference type="ChEBI" id="CHEBI:190135"/>
    </ligand>
</feature>
<dbReference type="SUPFAM" id="SSF63380">
    <property type="entry name" value="Riboflavin synthase domain-like"/>
    <property type="match status" value="1"/>
</dbReference>
<dbReference type="AlphaFoldDB" id="A0A212JPU2"/>
<feature type="binding site" evidence="11 13">
    <location>
        <position position="221"/>
    </location>
    <ligand>
        <name>[2Fe-2S] cluster</name>
        <dbReference type="ChEBI" id="CHEBI:190135"/>
    </ligand>
</feature>
<dbReference type="PANTHER" id="PTHR43513">
    <property type="entry name" value="DIHYDROOROTATE DEHYDROGENASE B (NAD(+)), ELECTRON TRANSFER SUBUNIT"/>
    <property type="match status" value="1"/>
</dbReference>
<keyword evidence="10 11" id="KW-0411">Iron-sulfur</keyword>
<dbReference type="Gene3D" id="2.10.240.10">
    <property type="entry name" value="Dihydroorotate dehydrogenase, electron transfer subunit"/>
    <property type="match status" value="1"/>
</dbReference>
<dbReference type="PROSITE" id="PS51384">
    <property type="entry name" value="FAD_FR"/>
    <property type="match status" value="1"/>
</dbReference>
<sequence>MPIQTECKVLTMEALNPYAWSMTVDAGELARGALPGQFVQVKCGHSRMLRRPVSICDAEGDTLRLVFEVRGDGTEWLSRRKVGARVDLIGPLGKGFDLSGDKLLLVGGGIGLPPMLYAAKWCKGKAHVVAGFRSSDRAMLAEDFEKAAETFAITSDDGSIGTHGFVDALVRQALEKEKNFTGILACGPKPMLRSVVRAAEEFGLSVQVSMEERMACGVGACLGCAVQMADGSMKHVCKDGPVFDSRKVDWNV</sequence>
<evidence type="ECO:0000256" key="13">
    <source>
        <dbReference type="PIRSR" id="PIRSR006816-2"/>
    </source>
</evidence>
<evidence type="ECO:0000256" key="2">
    <source>
        <dbReference type="ARBA" id="ARBA00022448"/>
    </source>
</evidence>
<evidence type="ECO:0000256" key="8">
    <source>
        <dbReference type="ARBA" id="ARBA00022982"/>
    </source>
</evidence>
<organism evidence="15">
    <name type="scientific">uncultured Eubacteriales bacterium</name>
    <dbReference type="NCBI Taxonomy" id="172733"/>
    <lineage>
        <taxon>Bacteria</taxon>
        <taxon>Bacillati</taxon>
        <taxon>Bacillota</taxon>
        <taxon>Clostridia</taxon>
        <taxon>Eubacteriales</taxon>
        <taxon>environmental samples</taxon>
    </lineage>
</organism>
<dbReference type="InterPro" id="IPR012165">
    <property type="entry name" value="Cyt_c3_hydrogenase_gsu"/>
</dbReference>
<dbReference type="Gene3D" id="3.40.50.80">
    <property type="entry name" value="Nucleotide-binding domain of ferredoxin-NADP reductase (FNR) module"/>
    <property type="match status" value="1"/>
</dbReference>
<evidence type="ECO:0000256" key="6">
    <source>
        <dbReference type="ARBA" id="ARBA00022827"/>
    </source>
</evidence>